<dbReference type="PATRIC" id="fig|1497955.3.peg.1210"/>
<dbReference type="PANTHER" id="PTHR30636:SF3">
    <property type="entry name" value="UPF0701 PROTEIN YICC"/>
    <property type="match status" value="1"/>
</dbReference>
<evidence type="ECO:0000256" key="4">
    <source>
        <dbReference type="ARBA" id="ARBA00022801"/>
    </source>
</evidence>
<evidence type="ECO:0000256" key="3">
    <source>
        <dbReference type="ARBA" id="ARBA00022759"/>
    </source>
</evidence>
<dbReference type="AlphaFoldDB" id="A0A133Y7L5"/>
<keyword evidence="4" id="KW-0378">Hydrolase</keyword>
<accession>A0A133Y7L5</accession>
<dbReference type="InterPro" id="IPR005229">
    <property type="entry name" value="YicC/YloC-like"/>
</dbReference>
<dbReference type="OrthoDB" id="9771229at2"/>
<evidence type="ECO:0000313" key="9">
    <source>
        <dbReference type="Proteomes" id="UP000070080"/>
    </source>
</evidence>
<evidence type="ECO:0000256" key="1">
    <source>
        <dbReference type="ARBA" id="ARBA00001968"/>
    </source>
</evidence>
<dbReference type="Pfam" id="PF08340">
    <property type="entry name" value="YicC-like_C"/>
    <property type="match status" value="1"/>
</dbReference>
<evidence type="ECO:0000256" key="5">
    <source>
        <dbReference type="ARBA" id="ARBA00035648"/>
    </source>
</evidence>
<dbReference type="InterPro" id="IPR013551">
    <property type="entry name" value="YicC-like_C"/>
</dbReference>
<name>A0A133Y7L5_9FIRM</name>
<proteinExistence type="inferred from homology"/>
<dbReference type="PANTHER" id="PTHR30636">
    <property type="entry name" value="UPF0701 PROTEIN YICC"/>
    <property type="match status" value="1"/>
</dbReference>
<protein>
    <submittedName>
        <fullName evidence="8">TIGR00255-like family protein</fullName>
    </submittedName>
</protein>
<keyword evidence="3" id="KW-0255">Endonuclease</keyword>
<organism evidence="8 9">
    <name type="scientific">Amygdalobacter nucleatus</name>
    <dbReference type="NCBI Taxonomy" id="3029274"/>
    <lineage>
        <taxon>Bacteria</taxon>
        <taxon>Bacillati</taxon>
        <taxon>Bacillota</taxon>
        <taxon>Clostridia</taxon>
        <taxon>Eubacteriales</taxon>
        <taxon>Oscillospiraceae</taxon>
        <taxon>Amygdalobacter</taxon>
    </lineage>
</organism>
<reference evidence="9" key="1">
    <citation type="submission" date="2016-01" db="EMBL/GenBank/DDBJ databases">
        <authorList>
            <person name="Mitreva M."/>
            <person name="Pepin K.H."/>
            <person name="Mihindukulasuriya K.A."/>
            <person name="Fulton R."/>
            <person name="Fronick C."/>
            <person name="O'Laughlin M."/>
            <person name="Miner T."/>
            <person name="Herter B."/>
            <person name="Rosa B.A."/>
            <person name="Cordes M."/>
            <person name="Tomlinson C."/>
            <person name="Wollam A."/>
            <person name="Palsikar V.B."/>
            <person name="Mardis E.R."/>
            <person name="Wilson R.K."/>
        </authorList>
    </citation>
    <scope>NUCLEOTIDE SEQUENCE [LARGE SCALE GENOMIC DNA]</scope>
    <source>
        <strain evidence="9">KA00274</strain>
    </source>
</reference>
<dbReference type="GO" id="GO:0016787">
    <property type="term" value="F:hydrolase activity"/>
    <property type="evidence" value="ECO:0007669"/>
    <property type="project" value="UniProtKB-KW"/>
</dbReference>
<dbReference type="GO" id="GO:0004521">
    <property type="term" value="F:RNA endonuclease activity"/>
    <property type="evidence" value="ECO:0007669"/>
    <property type="project" value="InterPro"/>
</dbReference>
<evidence type="ECO:0000256" key="2">
    <source>
        <dbReference type="ARBA" id="ARBA00022722"/>
    </source>
</evidence>
<evidence type="ECO:0000259" key="7">
    <source>
        <dbReference type="Pfam" id="PF08340"/>
    </source>
</evidence>
<dbReference type="Pfam" id="PF03755">
    <property type="entry name" value="YicC-like_N"/>
    <property type="match status" value="1"/>
</dbReference>
<dbReference type="Proteomes" id="UP000070080">
    <property type="component" value="Unassembled WGS sequence"/>
</dbReference>
<dbReference type="NCBIfam" id="TIGR00255">
    <property type="entry name" value="YicC/YloC family endoribonuclease"/>
    <property type="match status" value="1"/>
</dbReference>
<dbReference type="STRING" id="1497955.HMPREF1872_01244"/>
<comment type="caution">
    <text evidence="8">The sequence shown here is derived from an EMBL/GenBank/DDBJ whole genome shotgun (WGS) entry which is preliminary data.</text>
</comment>
<comment type="similarity">
    <text evidence="5">Belongs to the YicC/YloC family.</text>
</comment>
<feature type="domain" description="Endoribonuclease YicC-like C-terminal" evidence="7">
    <location>
        <begin position="183"/>
        <end position="301"/>
    </location>
</feature>
<keyword evidence="2" id="KW-0540">Nuclease</keyword>
<keyword evidence="9" id="KW-1185">Reference proteome</keyword>
<dbReference type="InterPro" id="IPR013527">
    <property type="entry name" value="YicC-like_N"/>
</dbReference>
<dbReference type="EMBL" id="LSCV01000042">
    <property type="protein sequence ID" value="KXB39212.1"/>
    <property type="molecule type" value="Genomic_DNA"/>
</dbReference>
<sequence length="301" mass="35097">MLKSMTAYVHNIYQDATYKLEIEMRSVNNRYLDLKFTLPSALLAMEAEMRELIGRYLKRGKVDVKIQLQQLNAEAQASLNEQLLANRLAELESLNHYLVEHVEYYQCHNDAYFRYLAQENNLFSKPEASDEQVAALKTFTLNSLEKSLEEFVEVRKREGAKLEKDILSRISALAEKFPEIERINEATPTNEFAELKERLQKLIQETSLEKAEDRLYLEVALLADKHDASEEITRLNSHFTEFEHLCKQEQAVGKNLDFLWQEMNREVNTMGSKASDSELVKLVVLFKTELEKVREQIQNIE</sequence>
<comment type="cofactor">
    <cofactor evidence="1">
        <name>a divalent metal cation</name>
        <dbReference type="ChEBI" id="CHEBI:60240"/>
    </cofactor>
</comment>
<evidence type="ECO:0000259" key="6">
    <source>
        <dbReference type="Pfam" id="PF03755"/>
    </source>
</evidence>
<feature type="domain" description="Endoribonuclease YicC-like N-terminal" evidence="6">
    <location>
        <begin position="2"/>
        <end position="163"/>
    </location>
</feature>
<evidence type="ECO:0000313" key="8">
    <source>
        <dbReference type="EMBL" id="KXB39212.1"/>
    </source>
</evidence>
<gene>
    <name evidence="8" type="ORF">HMPREF1872_01244</name>
</gene>
<dbReference type="RefSeq" id="WP_066714810.1">
    <property type="nucleotide sequence ID" value="NZ_CP118869.1"/>
</dbReference>